<keyword evidence="2" id="KW-1133">Transmembrane helix</keyword>
<dbReference type="Proteomes" id="UP000009168">
    <property type="component" value="Unassembled WGS sequence"/>
</dbReference>
<dbReference type="GO" id="GO:0005634">
    <property type="term" value="C:nucleus"/>
    <property type="evidence" value="ECO:0007669"/>
    <property type="project" value="TreeGrafter"/>
</dbReference>
<feature type="compositionally biased region" description="Low complexity" evidence="1">
    <location>
        <begin position="379"/>
        <end position="392"/>
    </location>
</feature>
<dbReference type="KEGG" id="tet:TTHERM_00713300"/>
<proteinExistence type="predicted"/>
<dbReference type="OMA" id="WENNIEF"/>
<evidence type="ECO:0000256" key="1">
    <source>
        <dbReference type="SAM" id="MobiDB-lite"/>
    </source>
</evidence>
<name>Q24CX1_TETTS</name>
<feature type="region of interest" description="Disordered" evidence="1">
    <location>
        <begin position="373"/>
        <end position="395"/>
    </location>
</feature>
<evidence type="ECO:0000313" key="3">
    <source>
        <dbReference type="EMBL" id="EAS05637.1"/>
    </source>
</evidence>
<feature type="transmembrane region" description="Helical" evidence="2">
    <location>
        <begin position="42"/>
        <end position="62"/>
    </location>
</feature>
<accession>Q24CX1</accession>
<protein>
    <submittedName>
        <fullName evidence="3">Ubiquitin-conjugating enzyme family protein</fullName>
    </submittedName>
</protein>
<dbReference type="PANTHER" id="PTHR31398:SF0">
    <property type="entry name" value="MEIOTIC NUCLEAR DIVISION PROTEIN 1 HOMOLOG"/>
    <property type="match status" value="1"/>
</dbReference>
<keyword evidence="2" id="KW-0812">Transmembrane</keyword>
<dbReference type="RefSeq" id="XP_001025882.1">
    <property type="nucleotide sequence ID" value="XM_001025882.1"/>
</dbReference>
<dbReference type="InParanoid" id="Q24CX1"/>
<feature type="transmembrane region" description="Helical" evidence="2">
    <location>
        <begin position="13"/>
        <end position="30"/>
    </location>
</feature>
<evidence type="ECO:0000256" key="2">
    <source>
        <dbReference type="SAM" id="Phobius"/>
    </source>
</evidence>
<dbReference type="HOGENOM" id="CLU_009697_0_0_1"/>
<keyword evidence="4" id="KW-1185">Reference proteome</keyword>
<evidence type="ECO:0000313" key="4">
    <source>
        <dbReference type="Proteomes" id="UP000009168"/>
    </source>
</evidence>
<organism evidence="3 4">
    <name type="scientific">Tetrahymena thermophila (strain SB210)</name>
    <dbReference type="NCBI Taxonomy" id="312017"/>
    <lineage>
        <taxon>Eukaryota</taxon>
        <taxon>Sar</taxon>
        <taxon>Alveolata</taxon>
        <taxon>Ciliophora</taxon>
        <taxon>Intramacronucleata</taxon>
        <taxon>Oligohymenophorea</taxon>
        <taxon>Hymenostomatida</taxon>
        <taxon>Tetrahymenina</taxon>
        <taxon>Tetrahymenidae</taxon>
        <taxon>Tetrahymena</taxon>
    </lineage>
</organism>
<keyword evidence="2" id="KW-0472">Membrane</keyword>
<reference evidence="4" key="1">
    <citation type="journal article" date="2006" name="PLoS Biol.">
        <title>Macronuclear genome sequence of the ciliate Tetrahymena thermophila, a model eukaryote.</title>
        <authorList>
            <person name="Eisen J.A."/>
            <person name="Coyne R.S."/>
            <person name="Wu M."/>
            <person name="Wu D."/>
            <person name="Thiagarajan M."/>
            <person name="Wortman J.R."/>
            <person name="Badger J.H."/>
            <person name="Ren Q."/>
            <person name="Amedeo P."/>
            <person name="Jones K.M."/>
            <person name="Tallon L.J."/>
            <person name="Delcher A.L."/>
            <person name="Salzberg S.L."/>
            <person name="Silva J.C."/>
            <person name="Haas B.J."/>
            <person name="Majoros W.H."/>
            <person name="Farzad M."/>
            <person name="Carlton J.M."/>
            <person name="Smith R.K. Jr."/>
            <person name="Garg J."/>
            <person name="Pearlman R.E."/>
            <person name="Karrer K.M."/>
            <person name="Sun L."/>
            <person name="Manning G."/>
            <person name="Elde N.C."/>
            <person name="Turkewitz A.P."/>
            <person name="Asai D.J."/>
            <person name="Wilkes D.E."/>
            <person name="Wang Y."/>
            <person name="Cai H."/>
            <person name="Collins K."/>
            <person name="Stewart B.A."/>
            <person name="Lee S.R."/>
            <person name="Wilamowska K."/>
            <person name="Weinberg Z."/>
            <person name="Ruzzo W.L."/>
            <person name="Wloga D."/>
            <person name="Gaertig J."/>
            <person name="Frankel J."/>
            <person name="Tsao C.-C."/>
            <person name="Gorovsky M.A."/>
            <person name="Keeling P.J."/>
            <person name="Waller R.F."/>
            <person name="Patron N.J."/>
            <person name="Cherry J.M."/>
            <person name="Stover N.A."/>
            <person name="Krieger C.J."/>
            <person name="del Toro C."/>
            <person name="Ryder H.F."/>
            <person name="Williamson S.C."/>
            <person name="Barbeau R.A."/>
            <person name="Hamilton E.P."/>
            <person name="Orias E."/>
        </authorList>
    </citation>
    <scope>NUCLEOTIDE SEQUENCE [LARGE SCALE GENOMIC DNA]</scope>
    <source>
        <strain evidence="4">SB210</strain>
    </source>
</reference>
<dbReference type="GeneID" id="7837463"/>
<dbReference type="GO" id="GO:0007131">
    <property type="term" value="P:reciprocal meiotic recombination"/>
    <property type="evidence" value="ECO:0007669"/>
    <property type="project" value="TreeGrafter"/>
</dbReference>
<sequence>MFSDQEVISNQNFILRLLQGIDIFGVGINIRFNQQSKHTTGFGGFITLGLITLLLILFISSIQTIIQKSNPSVIYQENFVSNPSRYNLTNENFSFAITLLDASFNPINDKSIFRIEGNFLYKEPQINSDGSVGEPVFKNKVIEFELCTEQSFQVQGTENYFLSLQYKSMYCFKNIDDYYLVGQFEKDEFSVIQINVIPCDQTDPNNQVQCMEESKKKQILSQSLLQVYYITRIVQVSSKSQPFKPMGITYFWENNIEFQQNISLMFMKTYVQDDDGLVFQNNVEDNTLLFSSERTMLSSKKDFSIYQISLYLEKNKEKTYIRKYQKIFDCFSQIGGIYNVLFAIGCILAQPYSQIQLNRKLFNQTFKVSNNNQDNLLNESQSSNKSSKANKISKSKEIKKSALENQGDLSCNSNKYQKKELEKANRFFQNCQEEVEVQNEEQKKSIVDMFKSKFVGIKIKSSEYLAYYFDCFKIFNNEVFEIINFGTKHILNYTDICFIVNKLIELEKLKALLLNEQQIQLFDFIPKPQIDMSIIKDIQQNKNKRLPKIKQSNSIQQQQDEILEIKNKSQIGQIKQFNILSISKKSTYEKAKDAQSAFNQIYRDKQKNSKIDLKLIQLLDQELVELFDCNMLQENNLITNLSFNQQLSKMKKRNSYYYSPRQDRLLSNKSPTRFSNSFNLNEELKKRKSNDEDYFSIYDAVETDSRLQTYCPRAKNFIEYTNQRNITIEKEIESLNLQKQE</sequence>
<dbReference type="EMBL" id="GG662338">
    <property type="protein sequence ID" value="EAS05637.1"/>
    <property type="molecule type" value="Genomic_DNA"/>
</dbReference>
<gene>
    <name evidence="3" type="ORF">TTHERM_00713300</name>
</gene>
<dbReference type="PANTHER" id="PTHR31398">
    <property type="entry name" value="MEIOTIC NUCLEAR DIVISION PROTEIN 1 HOMOLOG"/>
    <property type="match status" value="1"/>
</dbReference>
<dbReference type="AlphaFoldDB" id="Q24CX1"/>